<accession>A0A0B7C3X0</accession>
<protein>
    <submittedName>
        <fullName evidence="2">Uncharacterized protein</fullName>
    </submittedName>
</protein>
<proteinExistence type="predicted"/>
<evidence type="ECO:0000313" key="2">
    <source>
        <dbReference type="EMBL" id="CEK99326.1"/>
    </source>
</evidence>
<reference evidence="2" key="1">
    <citation type="submission" date="2014-12" db="EMBL/GenBank/DDBJ databases">
        <title>Insight into the proteome of Arion vulgaris.</title>
        <authorList>
            <person name="Aradska J."/>
            <person name="Bulat T."/>
            <person name="Smidak R."/>
            <person name="Sarate P."/>
            <person name="Gangsoo J."/>
            <person name="Sialana F."/>
            <person name="Bilban M."/>
            <person name="Lubec G."/>
        </authorList>
    </citation>
    <scope>NUCLEOTIDE SEQUENCE</scope>
    <source>
        <tissue evidence="2">Skin</tissue>
    </source>
</reference>
<sequence length="94" mass="10459">TKLSNASELKKINVVSPRQRKAAKPLLDKELILETTSFASLKTAGRKPVSKSSDQSKEVESAAKAHNVSFQKTRKDNRLFEKDLSSWQNITSVS</sequence>
<gene>
    <name evidence="2" type="primary">ORF221006</name>
</gene>
<feature type="non-terminal residue" evidence="2">
    <location>
        <position position="94"/>
    </location>
</feature>
<evidence type="ECO:0000256" key="1">
    <source>
        <dbReference type="SAM" id="MobiDB-lite"/>
    </source>
</evidence>
<name>A0A0B7C3X0_9EUPU</name>
<dbReference type="AlphaFoldDB" id="A0A0B7C3X0"/>
<feature type="region of interest" description="Disordered" evidence="1">
    <location>
        <begin position="43"/>
        <end position="72"/>
    </location>
</feature>
<organism evidence="2">
    <name type="scientific">Arion vulgaris</name>
    <dbReference type="NCBI Taxonomy" id="1028688"/>
    <lineage>
        <taxon>Eukaryota</taxon>
        <taxon>Metazoa</taxon>
        <taxon>Spiralia</taxon>
        <taxon>Lophotrochozoa</taxon>
        <taxon>Mollusca</taxon>
        <taxon>Gastropoda</taxon>
        <taxon>Heterobranchia</taxon>
        <taxon>Euthyneura</taxon>
        <taxon>Panpulmonata</taxon>
        <taxon>Eupulmonata</taxon>
        <taxon>Stylommatophora</taxon>
        <taxon>Helicina</taxon>
        <taxon>Arionoidea</taxon>
        <taxon>Arionidae</taxon>
        <taxon>Arion</taxon>
    </lineage>
</organism>
<feature type="non-terminal residue" evidence="2">
    <location>
        <position position="1"/>
    </location>
</feature>
<feature type="compositionally biased region" description="Basic and acidic residues" evidence="1">
    <location>
        <begin position="54"/>
        <end position="63"/>
    </location>
</feature>
<dbReference type="EMBL" id="HACG01052455">
    <property type="protein sequence ID" value="CEK99326.1"/>
    <property type="molecule type" value="Transcribed_RNA"/>
</dbReference>